<dbReference type="Proteomes" id="UP001231675">
    <property type="component" value="Unassembled WGS sequence"/>
</dbReference>
<protein>
    <submittedName>
        <fullName evidence="3">Uncharacterized protein</fullName>
    </submittedName>
</protein>
<sequence>MGTATEPITGLLAPGGVATVLAAAVVTWARNRTGSRTVSVVRPDGTEVTVTPDGEGPRRRADG</sequence>
<keyword evidence="2" id="KW-0472">Membrane</keyword>
<name>A0ABT9LMP7_STRGD</name>
<feature type="transmembrane region" description="Helical" evidence="2">
    <location>
        <begin position="12"/>
        <end position="29"/>
    </location>
</feature>
<keyword evidence="4" id="KW-1185">Reference proteome</keyword>
<dbReference type="EMBL" id="JAURUD010000001">
    <property type="protein sequence ID" value="MDP9684813.1"/>
    <property type="molecule type" value="Genomic_DNA"/>
</dbReference>
<evidence type="ECO:0000256" key="2">
    <source>
        <dbReference type="SAM" id="Phobius"/>
    </source>
</evidence>
<evidence type="ECO:0000256" key="1">
    <source>
        <dbReference type="SAM" id="MobiDB-lite"/>
    </source>
</evidence>
<keyword evidence="2" id="KW-0812">Transmembrane</keyword>
<evidence type="ECO:0000313" key="4">
    <source>
        <dbReference type="Proteomes" id="UP001231675"/>
    </source>
</evidence>
<gene>
    <name evidence="3" type="ORF">J2S47_005315</name>
</gene>
<comment type="caution">
    <text evidence="3">The sequence shown here is derived from an EMBL/GenBank/DDBJ whole genome shotgun (WGS) entry which is preliminary data.</text>
</comment>
<accession>A0ABT9LMP7</accession>
<evidence type="ECO:0000313" key="3">
    <source>
        <dbReference type="EMBL" id="MDP9684813.1"/>
    </source>
</evidence>
<organism evidence="3 4">
    <name type="scientific">Streptomyces griseoviridis</name>
    <dbReference type="NCBI Taxonomy" id="45398"/>
    <lineage>
        <taxon>Bacteria</taxon>
        <taxon>Bacillati</taxon>
        <taxon>Actinomycetota</taxon>
        <taxon>Actinomycetes</taxon>
        <taxon>Kitasatosporales</taxon>
        <taxon>Streptomycetaceae</taxon>
        <taxon>Streptomyces</taxon>
    </lineage>
</organism>
<reference evidence="3 4" key="1">
    <citation type="submission" date="2023-07" db="EMBL/GenBank/DDBJ databases">
        <title>Sequencing the genomes of 1000 actinobacteria strains.</title>
        <authorList>
            <person name="Klenk H.-P."/>
        </authorList>
    </citation>
    <scope>NUCLEOTIDE SEQUENCE [LARGE SCALE GENOMIC DNA]</scope>
    <source>
        <strain evidence="3 4">DSM 40229</strain>
    </source>
</reference>
<keyword evidence="2" id="KW-1133">Transmembrane helix</keyword>
<proteinExistence type="predicted"/>
<dbReference type="Pfam" id="PF19953">
    <property type="entry name" value="EACC1"/>
    <property type="match status" value="1"/>
</dbReference>
<dbReference type="InterPro" id="IPR045428">
    <property type="entry name" value="EACC1"/>
</dbReference>
<feature type="region of interest" description="Disordered" evidence="1">
    <location>
        <begin position="44"/>
        <end position="63"/>
    </location>
</feature>